<name>A0A2X0SFU7_9PROT</name>
<accession>A0A2X0SFU7</accession>
<dbReference type="EMBL" id="LS423452">
    <property type="protein sequence ID" value="SPS06261.1"/>
    <property type="molecule type" value="Genomic_DNA"/>
</dbReference>
<evidence type="ECO:0000313" key="1">
    <source>
        <dbReference type="EMBL" id="SPS06261.1"/>
    </source>
</evidence>
<protein>
    <submittedName>
        <fullName evidence="1">Uncharacterized protein</fullName>
    </submittedName>
</protein>
<gene>
    <name evidence="1" type="ORF">NITFAB_1851</name>
</gene>
<reference evidence="1" key="1">
    <citation type="submission" date="2018-05" db="EMBL/GenBank/DDBJ databases">
        <authorList>
            <person name="Lanie J.A."/>
            <person name="Ng W.-L."/>
            <person name="Kazmierczak K.M."/>
            <person name="Andrzejewski T.M."/>
            <person name="Davidsen T.M."/>
            <person name="Wayne K.J."/>
            <person name="Tettelin H."/>
            <person name="Glass J.I."/>
            <person name="Rusch D."/>
            <person name="Podicherti R."/>
            <person name="Tsui H.-C.T."/>
            <person name="Winkler M.E."/>
        </authorList>
    </citation>
    <scope>NUCLEOTIDE SEQUENCE</scope>
    <source>
        <strain evidence="1">KNB</strain>
    </source>
</reference>
<sequence length="307" mass="35383">MHTDYLFILERTHSLDARLMSDALHGLDRALLKRRWVIQDGHLTSIQVPVFDSEEEVEVEINEETETFSYRTPGPHSCILTRPLAEIAFYSVNMDMWMEEISSLLNIAPQLRAKKREIIPGHLWHLGDVRVGRSKRFAPIYVARRLGSASQDWKESLLNPERPGHGVMLTAQDTKIDLPNGHRACSLDRLLVLHSNGVSCDFALLDRLLTFIAPDAENSEEYFNAENGELKLARMAQPYIFACIQRSVIALLWKDRHLSSVKWSYIKEQTNCGKDPGSVFGKNWDTWLERDEGQRGYYRLRRHAKKP</sequence>
<dbReference type="AlphaFoldDB" id="A0A2X0SFU7"/>
<organism evidence="1">
    <name type="scientific">Candidatus Nitrotoga fabula</name>
    <dbReference type="NCBI Taxonomy" id="2182327"/>
    <lineage>
        <taxon>Bacteria</taxon>
        <taxon>Pseudomonadati</taxon>
        <taxon>Pseudomonadota</taxon>
        <taxon>Betaproteobacteria</taxon>
        <taxon>Nitrosomonadales</taxon>
        <taxon>Gallionellaceae</taxon>
        <taxon>Candidatus Nitrotoga</taxon>
    </lineage>
</organism>
<proteinExistence type="predicted"/>